<evidence type="ECO:0000313" key="2">
    <source>
        <dbReference type="Proteomes" id="UP000557717"/>
    </source>
</evidence>
<protein>
    <recommendedName>
        <fullName evidence="3">Terminase</fullName>
    </recommendedName>
</protein>
<dbReference type="AlphaFoldDB" id="A0A840UY44"/>
<dbReference type="InterPro" id="IPR027417">
    <property type="entry name" value="P-loop_NTPase"/>
</dbReference>
<evidence type="ECO:0000313" key="1">
    <source>
        <dbReference type="EMBL" id="MBB5351067.1"/>
    </source>
</evidence>
<dbReference type="RefSeq" id="WP_184016919.1">
    <property type="nucleotide sequence ID" value="NZ_JACHFD010000005.1"/>
</dbReference>
<organism evidence="1 2">
    <name type="scientific">Haloferula luteola</name>
    <dbReference type="NCBI Taxonomy" id="595692"/>
    <lineage>
        <taxon>Bacteria</taxon>
        <taxon>Pseudomonadati</taxon>
        <taxon>Verrucomicrobiota</taxon>
        <taxon>Verrucomicrobiia</taxon>
        <taxon>Verrucomicrobiales</taxon>
        <taxon>Verrucomicrobiaceae</taxon>
        <taxon>Haloferula</taxon>
    </lineage>
</organism>
<keyword evidence="2" id="KW-1185">Reference proteome</keyword>
<name>A0A840UY44_9BACT</name>
<sequence>MAQPLIQFRSAQEEIFLNREVGMAALVWRRQYGKSFTLGSIGLDWMMERICDVIFASAALRLGQENIRKEADIWRGVTDKLRQAANGTGQFRLTTNADDDHGQLLDVDAVADLFEHQKLETRLWHSRTKCSRSLVVAPNPDTAVGWTGHVILDEVGRMPDFQNVFEAMEPIVSSNKGYRVRMATTPPPDDAHYSYELLAPPPDAEFTVNARGNWYTSRSGILVHRCDAWDGYAGGVPLYDLQTREALTPEESRERAVDKQAWDRNYGLAFIRGGVSAVSLTALYHAQAAGVNECTGIKITDSMQAA</sequence>
<dbReference type="Proteomes" id="UP000557717">
    <property type="component" value="Unassembled WGS sequence"/>
</dbReference>
<gene>
    <name evidence="1" type="ORF">HNR46_001301</name>
</gene>
<evidence type="ECO:0008006" key="3">
    <source>
        <dbReference type="Google" id="ProtNLM"/>
    </source>
</evidence>
<proteinExistence type="predicted"/>
<dbReference type="EMBL" id="JACHFD010000005">
    <property type="protein sequence ID" value="MBB5351067.1"/>
    <property type="molecule type" value="Genomic_DNA"/>
</dbReference>
<dbReference type="Gene3D" id="3.40.50.300">
    <property type="entry name" value="P-loop containing nucleotide triphosphate hydrolases"/>
    <property type="match status" value="1"/>
</dbReference>
<comment type="caution">
    <text evidence="1">The sequence shown here is derived from an EMBL/GenBank/DDBJ whole genome shotgun (WGS) entry which is preliminary data.</text>
</comment>
<accession>A0A840UY44</accession>
<reference evidence="1 2" key="1">
    <citation type="submission" date="2020-08" db="EMBL/GenBank/DDBJ databases">
        <title>Genomic Encyclopedia of Type Strains, Phase IV (KMG-IV): sequencing the most valuable type-strain genomes for metagenomic binning, comparative biology and taxonomic classification.</title>
        <authorList>
            <person name="Goeker M."/>
        </authorList>
    </citation>
    <scope>NUCLEOTIDE SEQUENCE [LARGE SCALE GENOMIC DNA]</scope>
    <source>
        <strain evidence="1 2">YC6886</strain>
    </source>
</reference>